<evidence type="ECO:0000313" key="17">
    <source>
        <dbReference type="EMBL" id="RHK66161.1"/>
    </source>
</evidence>
<dbReference type="EMBL" id="JABAFX010000017">
    <property type="protein sequence ID" value="NME57382.1"/>
    <property type="molecule type" value="Genomic_DNA"/>
</dbReference>
<gene>
    <name evidence="20" type="ORF">DFSSTS7063_01536</name>
    <name evidence="17" type="ORF">DW054_00905</name>
    <name evidence="16" type="ORF">DW658_07445</name>
    <name evidence="15" type="ORF">DW860_06400</name>
    <name evidence="14" type="ORF">DW885_04395</name>
    <name evidence="13" type="ORF">DW924_03750</name>
    <name evidence="12" type="ORF">DW957_05580</name>
    <name evidence="11" type="ORF">DWV67_02280</name>
    <name evidence="10" type="ORF">DWX53_05530</name>
    <name evidence="9" type="ORF">DWX78_06365</name>
    <name evidence="8" type="ORF">DWY33_03800</name>
    <name evidence="19" type="ORF">DWZ24_09540</name>
    <name evidence="18" type="ORF">DWZ98_08690</name>
    <name evidence="7" type="ORF">DXB12_06580</name>
    <name evidence="6" type="ORF">DXB36_01040</name>
    <name evidence="5" type="ORF">DXC93_13725</name>
    <name evidence="4" type="ORF">DXD10_11660</name>
    <name evidence="3" type="ORF">DXD84_06985</name>
    <name evidence="2" type="ORF">HF855_08100</name>
</gene>
<dbReference type="InterPro" id="IPR000032">
    <property type="entry name" value="HPr-like"/>
</dbReference>
<evidence type="ECO:0000313" key="33">
    <source>
        <dbReference type="Proteomes" id="UP000284962"/>
    </source>
</evidence>
<evidence type="ECO:0000313" key="13">
    <source>
        <dbReference type="EMBL" id="RHA71741.1"/>
    </source>
</evidence>
<dbReference type="EMBL" id="QSVB01000001">
    <property type="protein sequence ID" value="RGN93855.1"/>
    <property type="molecule type" value="Genomic_DNA"/>
</dbReference>
<dbReference type="EMBL" id="QRVU01000024">
    <property type="protein sequence ID" value="RGS70961.1"/>
    <property type="molecule type" value="Genomic_DNA"/>
</dbReference>
<evidence type="ECO:0000313" key="10">
    <source>
        <dbReference type="EMBL" id="RGT09978.1"/>
    </source>
</evidence>
<evidence type="ECO:0000313" key="18">
    <source>
        <dbReference type="EMBL" id="RHL87932.1"/>
    </source>
</evidence>
<dbReference type="Pfam" id="PF00381">
    <property type="entry name" value="PTS-HPr"/>
    <property type="match status" value="1"/>
</dbReference>
<evidence type="ECO:0000313" key="38">
    <source>
        <dbReference type="Proteomes" id="UP000358366"/>
    </source>
</evidence>
<evidence type="ECO:0000313" key="4">
    <source>
        <dbReference type="EMBL" id="RGK46473.1"/>
    </source>
</evidence>
<dbReference type="Proteomes" id="UP000580130">
    <property type="component" value="Unassembled WGS sequence"/>
</dbReference>
<evidence type="ECO:0000313" key="11">
    <source>
        <dbReference type="EMBL" id="RGW55195.1"/>
    </source>
</evidence>
<evidence type="ECO:0000313" key="7">
    <source>
        <dbReference type="EMBL" id="RGO51560.1"/>
    </source>
</evidence>
<dbReference type="EMBL" id="QRQQ01000007">
    <property type="protein sequence ID" value="RHN15736.1"/>
    <property type="molecule type" value="Genomic_DNA"/>
</dbReference>
<dbReference type="EMBL" id="QSRA01000022">
    <property type="protein sequence ID" value="RGK80177.1"/>
    <property type="molecule type" value="Genomic_DNA"/>
</dbReference>
<evidence type="ECO:0000259" key="1">
    <source>
        <dbReference type="PROSITE" id="PS51350"/>
    </source>
</evidence>
<evidence type="ECO:0000313" key="9">
    <source>
        <dbReference type="EMBL" id="RGS70961.1"/>
    </source>
</evidence>
<evidence type="ECO:0000313" key="32">
    <source>
        <dbReference type="Proteomes" id="UP000284883"/>
    </source>
</evidence>
<dbReference type="EMBL" id="QSGQ01000002">
    <property type="protein sequence ID" value="RHB41450.1"/>
    <property type="molecule type" value="Genomic_DNA"/>
</dbReference>
<evidence type="ECO:0000313" key="30">
    <source>
        <dbReference type="Proteomes" id="UP000284152"/>
    </source>
</evidence>
<reference evidence="21 22" key="1">
    <citation type="submission" date="2018-08" db="EMBL/GenBank/DDBJ databases">
        <title>A genome reference for cultivated species of the human gut microbiota.</title>
        <authorList>
            <person name="Zou Y."/>
            <person name="Xue W."/>
            <person name="Luo G."/>
        </authorList>
    </citation>
    <scope>NUCLEOTIDE SEQUENCE [LARGE SCALE GENOMIC DNA]</scope>
    <source>
        <strain evidence="11 26">AF12-11</strain>
        <strain evidence="10 28">AF19-4AC</strain>
        <strain evidence="9 37">AF21-25</strain>
        <strain evidence="8 29">AF25-11</strain>
        <strain evidence="19 35">AF31-13BH</strain>
        <strain evidence="18 27">AF36-1BH</strain>
        <strain evidence="17 30">AF42-21</strain>
        <strain evidence="16 36">AM23-7AC</strain>
        <strain evidence="15 31">AM37-5</strain>
        <strain evidence="14 32">AM40-15AC</strain>
        <strain evidence="13 34">AM42-8</strain>
        <strain evidence="12 33">AM46-16</strain>
        <strain evidence="7 23">OM02-12</strain>
        <strain evidence="6 22">OM03-2</strain>
        <strain evidence="5 25">TF09-3</strain>
        <strain evidence="4 24">TF11-11</strain>
        <strain evidence="3 21">TM09-19AC</strain>
    </source>
</reference>
<evidence type="ECO:0000313" key="6">
    <source>
        <dbReference type="EMBL" id="RGN93855.1"/>
    </source>
</evidence>
<dbReference type="Gene3D" id="3.30.1340.10">
    <property type="entry name" value="HPr-like"/>
    <property type="match status" value="1"/>
</dbReference>
<dbReference type="Proteomes" id="UP000285642">
    <property type="component" value="Unassembled WGS sequence"/>
</dbReference>
<evidence type="ECO:0000313" key="5">
    <source>
        <dbReference type="EMBL" id="RGK80177.1"/>
    </source>
</evidence>
<protein>
    <submittedName>
        <fullName evidence="9">HPr family phosphocarrier protein</fullName>
    </submittedName>
    <submittedName>
        <fullName evidence="20">PTS HPr component phosphorylation site</fullName>
    </submittedName>
</protein>
<evidence type="ECO:0000313" key="27">
    <source>
        <dbReference type="Proteomes" id="UP000283325"/>
    </source>
</evidence>
<evidence type="ECO:0000313" key="15">
    <source>
        <dbReference type="EMBL" id="RHC08818.1"/>
    </source>
</evidence>
<dbReference type="EMBL" id="CABHNI010000028">
    <property type="protein sequence ID" value="VUX07540.1"/>
    <property type="molecule type" value="Genomic_DNA"/>
</dbReference>
<dbReference type="Proteomes" id="UP000283652">
    <property type="component" value="Unassembled WGS sequence"/>
</dbReference>
<dbReference type="Proteomes" id="UP000285652">
    <property type="component" value="Unassembled WGS sequence"/>
</dbReference>
<evidence type="ECO:0000313" key="20">
    <source>
        <dbReference type="EMBL" id="VUX07540.1"/>
    </source>
</evidence>
<evidence type="ECO:0000313" key="36">
    <source>
        <dbReference type="Proteomes" id="UP000285666"/>
    </source>
</evidence>
<evidence type="ECO:0000313" key="26">
    <source>
        <dbReference type="Proteomes" id="UP000266376"/>
    </source>
</evidence>
<reference evidence="20 38" key="2">
    <citation type="submission" date="2019-07" db="EMBL/GenBank/DDBJ databases">
        <authorList>
            <person name="Hibberd C M."/>
            <person name="Gehrig L. J."/>
            <person name="Chang H.-W."/>
            <person name="Venkatesh S."/>
        </authorList>
    </citation>
    <scope>NUCLEOTIDE SEQUENCE [LARGE SCALE GENOMIC DNA]</scope>
    <source>
        <strain evidence="20">Dorea_formicigenerans_SSTS_Bg7063</strain>
    </source>
</reference>
<evidence type="ECO:0000313" key="19">
    <source>
        <dbReference type="EMBL" id="RHN15736.1"/>
    </source>
</evidence>
<dbReference type="EMBL" id="QRUK01000004">
    <property type="protein sequence ID" value="RGR60328.1"/>
    <property type="molecule type" value="Genomic_DNA"/>
</dbReference>
<dbReference type="Proteomes" id="UP000266376">
    <property type="component" value="Unassembled WGS sequence"/>
</dbReference>
<dbReference type="Proteomes" id="UP000260664">
    <property type="component" value="Unassembled WGS sequence"/>
</dbReference>
<dbReference type="EMBL" id="QRPD01000006">
    <property type="protein sequence ID" value="RHL87932.1"/>
    <property type="molecule type" value="Genomic_DNA"/>
</dbReference>
<dbReference type="Proteomes" id="UP000261055">
    <property type="component" value="Unassembled WGS sequence"/>
</dbReference>
<dbReference type="EMBL" id="QSOI01000007">
    <property type="protein sequence ID" value="RGI84272.1"/>
    <property type="molecule type" value="Genomic_DNA"/>
</dbReference>
<evidence type="ECO:0000313" key="35">
    <source>
        <dbReference type="Proteomes" id="UP000285652"/>
    </source>
</evidence>
<feature type="domain" description="HPr" evidence="1">
    <location>
        <begin position="1"/>
        <end position="76"/>
    </location>
</feature>
<dbReference type="Proteomes" id="UP000285981">
    <property type="component" value="Unassembled WGS sequence"/>
</dbReference>
<dbReference type="EMBL" id="QSHK01000003">
    <property type="protein sequence ID" value="RHC08818.1"/>
    <property type="molecule type" value="Genomic_DNA"/>
</dbReference>
<dbReference type="AlphaFoldDB" id="A0A3E4LBI7"/>
<dbReference type="EMBL" id="QSVQ01000006">
    <property type="protein sequence ID" value="RGO51560.1"/>
    <property type="molecule type" value="Genomic_DNA"/>
</dbReference>
<dbReference type="EMBL" id="QRHN01000008">
    <property type="protein sequence ID" value="RHF78945.1"/>
    <property type="molecule type" value="Genomic_DNA"/>
</dbReference>
<dbReference type="EMBL" id="QRNS01000001">
    <property type="protein sequence ID" value="RHK66161.1"/>
    <property type="molecule type" value="Genomic_DNA"/>
</dbReference>
<evidence type="ECO:0000313" key="39">
    <source>
        <dbReference type="Proteomes" id="UP000580130"/>
    </source>
</evidence>
<evidence type="ECO:0000313" key="25">
    <source>
        <dbReference type="Proteomes" id="UP000261324"/>
    </source>
</evidence>
<evidence type="ECO:0000313" key="22">
    <source>
        <dbReference type="Proteomes" id="UP000260841"/>
    </source>
</evidence>
<organism evidence="9 37">
    <name type="scientific">Dorea formicigenerans</name>
    <dbReference type="NCBI Taxonomy" id="39486"/>
    <lineage>
        <taxon>Bacteria</taxon>
        <taxon>Bacillati</taxon>
        <taxon>Bacillota</taxon>
        <taxon>Clostridia</taxon>
        <taxon>Lachnospirales</taxon>
        <taxon>Lachnospiraceae</taxon>
        <taxon>Dorea</taxon>
    </lineage>
</organism>
<evidence type="ECO:0000313" key="8">
    <source>
        <dbReference type="EMBL" id="RGR60328.1"/>
    </source>
</evidence>
<evidence type="ECO:0000313" key="3">
    <source>
        <dbReference type="EMBL" id="RGI84272.1"/>
    </source>
</evidence>
<dbReference type="EMBL" id="QSAJ01000004">
    <property type="protein sequence ID" value="RGW55195.1"/>
    <property type="molecule type" value="Genomic_DNA"/>
</dbReference>
<dbReference type="Proteomes" id="UP000284152">
    <property type="component" value="Unassembled WGS sequence"/>
</dbReference>
<dbReference type="Proteomes" id="UP000283630">
    <property type="component" value="Unassembled WGS sequence"/>
</dbReference>
<evidence type="ECO:0000313" key="31">
    <source>
        <dbReference type="Proteomes" id="UP000284742"/>
    </source>
</evidence>
<dbReference type="Proteomes" id="UP000285666">
    <property type="component" value="Unassembled WGS sequence"/>
</dbReference>
<dbReference type="SUPFAM" id="SSF55594">
    <property type="entry name" value="HPr-like"/>
    <property type="match status" value="1"/>
</dbReference>
<dbReference type="Proteomes" id="UP000358366">
    <property type="component" value="Unassembled WGS sequence"/>
</dbReference>
<evidence type="ECO:0000313" key="24">
    <source>
        <dbReference type="Proteomes" id="UP000261208"/>
    </source>
</evidence>
<evidence type="ECO:0000313" key="14">
    <source>
        <dbReference type="EMBL" id="RHB41450.1"/>
    </source>
</evidence>
<dbReference type="Proteomes" id="UP000260841">
    <property type="component" value="Unassembled WGS sequence"/>
</dbReference>
<proteinExistence type="predicted"/>
<evidence type="ECO:0000313" key="37">
    <source>
        <dbReference type="Proteomes" id="UP000285981"/>
    </source>
</evidence>
<dbReference type="Proteomes" id="UP000284742">
    <property type="component" value="Unassembled WGS sequence"/>
</dbReference>
<evidence type="ECO:0000313" key="28">
    <source>
        <dbReference type="Proteomes" id="UP000283630"/>
    </source>
</evidence>
<name>A0A3E4LBI7_9FIRM</name>
<sequence length="76" mass="8729">MSQRTIIFSSPEDVLNFVRTVEKYPYDMDLESGRAVVDAKSLLGLMNLGLNKEIELKVYDENCQDLFDEISEYFAA</sequence>
<reference evidence="2 39" key="3">
    <citation type="submission" date="2020-04" db="EMBL/GenBank/DDBJ databases">
        <authorList>
            <person name="Hitch T.C.A."/>
            <person name="Wylensek D."/>
            <person name="Clavel T."/>
        </authorList>
    </citation>
    <scope>NUCLEOTIDE SEQUENCE [LARGE SCALE GENOMIC DNA]</scope>
    <source>
        <strain evidence="2 39">BSM-383-APC-5F</strain>
    </source>
</reference>
<dbReference type="PROSITE" id="PS51350">
    <property type="entry name" value="PTS_HPR_DOM"/>
    <property type="match status" value="1"/>
</dbReference>
<dbReference type="Proteomes" id="UP000261208">
    <property type="component" value="Unassembled WGS sequence"/>
</dbReference>
<keyword evidence="23" id="KW-1185">Reference proteome</keyword>
<evidence type="ECO:0000313" key="21">
    <source>
        <dbReference type="Proteomes" id="UP000260664"/>
    </source>
</evidence>
<accession>A0A3E4LBI7</accession>
<dbReference type="InterPro" id="IPR035895">
    <property type="entry name" value="HPr-like_sf"/>
</dbReference>
<dbReference type="GeneID" id="92865410"/>
<dbReference type="RefSeq" id="WP_005333338.1">
    <property type="nucleotide sequence ID" value="NZ_AP031430.1"/>
</dbReference>
<dbReference type="Proteomes" id="UP000283325">
    <property type="component" value="Unassembled WGS sequence"/>
</dbReference>
<evidence type="ECO:0000313" key="2">
    <source>
        <dbReference type="EMBL" id="NME57382.1"/>
    </source>
</evidence>
<evidence type="ECO:0000313" key="29">
    <source>
        <dbReference type="Proteomes" id="UP000283652"/>
    </source>
</evidence>
<dbReference type="EMBL" id="QSQQ01000015">
    <property type="protein sequence ID" value="RGK46473.1"/>
    <property type="molecule type" value="Genomic_DNA"/>
</dbReference>
<dbReference type="EMBL" id="QSEW01000004">
    <property type="protein sequence ID" value="RHA00807.1"/>
    <property type="molecule type" value="Genomic_DNA"/>
</dbReference>
<evidence type="ECO:0000313" key="12">
    <source>
        <dbReference type="EMBL" id="RHA00807.1"/>
    </source>
</evidence>
<dbReference type="Proteomes" id="UP000261324">
    <property type="component" value="Unassembled WGS sequence"/>
</dbReference>
<evidence type="ECO:0000313" key="16">
    <source>
        <dbReference type="EMBL" id="RHF78945.1"/>
    </source>
</evidence>
<dbReference type="Proteomes" id="UP000284962">
    <property type="component" value="Unassembled WGS sequence"/>
</dbReference>
<dbReference type="EMBL" id="QRWH01000004">
    <property type="protein sequence ID" value="RGT09978.1"/>
    <property type="molecule type" value="Genomic_DNA"/>
</dbReference>
<dbReference type="Proteomes" id="UP000284883">
    <property type="component" value="Unassembled WGS sequence"/>
</dbReference>
<dbReference type="EMBL" id="QSFS01000003">
    <property type="protein sequence ID" value="RHA71741.1"/>
    <property type="molecule type" value="Genomic_DNA"/>
</dbReference>
<evidence type="ECO:0000313" key="23">
    <source>
        <dbReference type="Proteomes" id="UP000261055"/>
    </source>
</evidence>
<evidence type="ECO:0000313" key="34">
    <source>
        <dbReference type="Proteomes" id="UP000285642"/>
    </source>
</evidence>